<protein>
    <submittedName>
        <fullName evidence="3">Uncharacterized protein</fullName>
    </submittedName>
</protein>
<comment type="caution">
    <text evidence="3">The sequence shown here is derived from an EMBL/GenBank/DDBJ whole genome shotgun (WGS) entry which is preliminary data.</text>
</comment>
<feature type="region of interest" description="Disordered" evidence="1">
    <location>
        <begin position="265"/>
        <end position="338"/>
    </location>
</feature>
<evidence type="ECO:0000313" key="3">
    <source>
        <dbReference type="EMBL" id="CAK0911762.1"/>
    </source>
</evidence>
<accession>A0ABN9YHK3</accession>
<sequence length="338" mass="34789">MIRPCIQSVCVFVLCCVHQHDHAARLSFLRPSCRLGCVTSRAAGGNNDVMDIDCSISAGLSLSPSDSDFCRGMLSERSRVSGSCAQESQTWQGEAAMARPMSAGASAEGVAQVRVLPTCVTLAAGAAAFAIGAVLLWLLVEKLGNVCGALTMAGTALAAVYQAEWEADADADAALLEEEEEEEEERHRCPGTPCQEDSSDADAAAGCGEPPDGPRPPGDDQVHPELCRQAMEALELSAARGHAAPTEERLRSLRDRLARLAAEGEEYHPALGGEDVGADGAQREQERRSWSRGRLGAAPAPAGAAEQPTGGSSAFGGSASAGGAPAAAPAPAPAETEA</sequence>
<evidence type="ECO:0000256" key="1">
    <source>
        <dbReference type="SAM" id="MobiDB-lite"/>
    </source>
</evidence>
<keyword evidence="4" id="KW-1185">Reference proteome</keyword>
<keyword evidence="2" id="KW-0472">Membrane</keyword>
<feature type="compositionally biased region" description="Low complexity" evidence="1">
    <location>
        <begin position="201"/>
        <end position="210"/>
    </location>
</feature>
<feature type="transmembrane region" description="Helical" evidence="2">
    <location>
        <begin position="120"/>
        <end position="140"/>
    </location>
</feature>
<organism evidence="3 4">
    <name type="scientific">Prorocentrum cordatum</name>
    <dbReference type="NCBI Taxonomy" id="2364126"/>
    <lineage>
        <taxon>Eukaryota</taxon>
        <taxon>Sar</taxon>
        <taxon>Alveolata</taxon>
        <taxon>Dinophyceae</taxon>
        <taxon>Prorocentrales</taxon>
        <taxon>Prorocentraceae</taxon>
        <taxon>Prorocentrum</taxon>
    </lineage>
</organism>
<feature type="compositionally biased region" description="Low complexity" evidence="1">
    <location>
        <begin position="296"/>
        <end position="329"/>
    </location>
</feature>
<keyword evidence="2" id="KW-1133">Transmembrane helix</keyword>
<feature type="region of interest" description="Disordered" evidence="1">
    <location>
        <begin position="177"/>
        <end position="223"/>
    </location>
</feature>
<name>A0ABN9YHK3_9DINO</name>
<feature type="non-terminal residue" evidence="3">
    <location>
        <position position="338"/>
    </location>
</feature>
<dbReference type="EMBL" id="CAUYUJ010022637">
    <property type="protein sequence ID" value="CAK0911762.1"/>
    <property type="molecule type" value="Genomic_DNA"/>
</dbReference>
<evidence type="ECO:0000313" key="4">
    <source>
        <dbReference type="Proteomes" id="UP001189429"/>
    </source>
</evidence>
<proteinExistence type="predicted"/>
<gene>
    <name evidence="3" type="ORF">PCOR1329_LOCUS85529</name>
</gene>
<evidence type="ECO:0000256" key="2">
    <source>
        <dbReference type="SAM" id="Phobius"/>
    </source>
</evidence>
<dbReference type="Proteomes" id="UP001189429">
    <property type="component" value="Unassembled WGS sequence"/>
</dbReference>
<reference evidence="3" key="1">
    <citation type="submission" date="2023-10" db="EMBL/GenBank/DDBJ databases">
        <authorList>
            <person name="Chen Y."/>
            <person name="Shah S."/>
            <person name="Dougan E. K."/>
            <person name="Thang M."/>
            <person name="Chan C."/>
        </authorList>
    </citation>
    <scope>NUCLEOTIDE SEQUENCE [LARGE SCALE GENOMIC DNA]</scope>
</reference>
<keyword evidence="2" id="KW-0812">Transmembrane</keyword>